<keyword evidence="3" id="KW-0237">DNA synthesis</keyword>
<organism evidence="7 8">
    <name type="scientific">Adlercreutzia faecimuris</name>
    <dbReference type="NCBI Taxonomy" id="2897341"/>
    <lineage>
        <taxon>Bacteria</taxon>
        <taxon>Bacillati</taxon>
        <taxon>Actinomycetota</taxon>
        <taxon>Coriobacteriia</taxon>
        <taxon>Eggerthellales</taxon>
        <taxon>Eggerthellaceae</taxon>
        <taxon>Adlercreutzia</taxon>
    </lineage>
</organism>
<keyword evidence="8" id="KW-1185">Reference proteome</keyword>
<evidence type="ECO:0000256" key="1">
    <source>
        <dbReference type="ARBA" id="ARBA00007405"/>
    </source>
</evidence>
<accession>A0ABS9WFM2</accession>
<comment type="caution">
    <text evidence="7">The sequence shown here is derived from an EMBL/GenBank/DDBJ whole genome shotgun (WGS) entry which is preliminary data.</text>
</comment>
<evidence type="ECO:0000313" key="7">
    <source>
        <dbReference type="EMBL" id="MCI2241599.1"/>
    </source>
</evidence>
<evidence type="ECO:0000256" key="3">
    <source>
        <dbReference type="ARBA" id="ARBA00022634"/>
    </source>
</evidence>
<evidence type="ECO:0000259" key="6">
    <source>
        <dbReference type="Pfam" id="PF12637"/>
    </source>
</evidence>
<keyword evidence="4" id="KW-0547">Nucleotide-binding</keyword>
<dbReference type="NCBIfam" id="TIGR03905">
    <property type="entry name" value="TIGR03905_4_Cys"/>
    <property type="match status" value="1"/>
</dbReference>
<sequence>MHTYRPRGVCSKAIDVELDGDTIRQIRFTGGCDGNLKAIAKLVAGQPVDDVVALLRGNTCGPRSTSCADQLTYALEEARAQA</sequence>
<dbReference type="Pfam" id="PF12637">
    <property type="entry name" value="TSCPD"/>
    <property type="match status" value="1"/>
</dbReference>
<evidence type="ECO:0000256" key="4">
    <source>
        <dbReference type="ARBA" id="ARBA00022741"/>
    </source>
</evidence>
<protein>
    <recommendedName>
        <fullName evidence="2">ribonucleoside-diphosphate reductase</fullName>
        <ecNumber evidence="2">1.17.4.1</ecNumber>
    </recommendedName>
</protein>
<comment type="similarity">
    <text evidence="1">Belongs to the ribonucleoside diphosphate reductase class-2 family.</text>
</comment>
<dbReference type="InterPro" id="IPR024434">
    <property type="entry name" value="TSCPD_dom"/>
</dbReference>
<comment type="catalytic activity">
    <reaction evidence="5">
        <text>a 2'-deoxyribonucleoside 5'-diphosphate + [thioredoxin]-disulfide + H2O = a ribonucleoside 5'-diphosphate + [thioredoxin]-dithiol</text>
        <dbReference type="Rhea" id="RHEA:23252"/>
        <dbReference type="Rhea" id="RHEA-COMP:10698"/>
        <dbReference type="Rhea" id="RHEA-COMP:10700"/>
        <dbReference type="ChEBI" id="CHEBI:15377"/>
        <dbReference type="ChEBI" id="CHEBI:29950"/>
        <dbReference type="ChEBI" id="CHEBI:50058"/>
        <dbReference type="ChEBI" id="CHEBI:57930"/>
        <dbReference type="ChEBI" id="CHEBI:73316"/>
        <dbReference type="EC" id="1.17.4.1"/>
    </reaction>
</comment>
<evidence type="ECO:0000256" key="2">
    <source>
        <dbReference type="ARBA" id="ARBA00012274"/>
    </source>
</evidence>
<dbReference type="InterPro" id="IPR023806">
    <property type="entry name" value="CHP03905"/>
</dbReference>
<reference evidence="7" key="1">
    <citation type="submission" date="2021-11" db="EMBL/GenBank/DDBJ databases">
        <title>A Novel Adlercreutzia Species, isolated from a Allomyrina dichotoma larva feces.</title>
        <authorList>
            <person name="Suh M.K."/>
        </authorList>
    </citation>
    <scope>NUCLEOTIDE SEQUENCE</scope>
    <source>
        <strain evidence="7">JBNU-10</strain>
    </source>
</reference>
<dbReference type="EMBL" id="JAJMLW010000001">
    <property type="protein sequence ID" value="MCI2241599.1"/>
    <property type="molecule type" value="Genomic_DNA"/>
</dbReference>
<dbReference type="RefSeq" id="WP_242163907.1">
    <property type="nucleotide sequence ID" value="NZ_JAJMLW010000001.1"/>
</dbReference>
<feature type="domain" description="TSCPD" evidence="6">
    <location>
        <begin position="3"/>
        <end position="78"/>
    </location>
</feature>
<name>A0ABS9WFM2_9ACTN</name>
<evidence type="ECO:0000256" key="5">
    <source>
        <dbReference type="ARBA" id="ARBA00047754"/>
    </source>
</evidence>
<dbReference type="EC" id="1.17.4.1" evidence="2"/>
<dbReference type="Proteomes" id="UP001430755">
    <property type="component" value="Unassembled WGS sequence"/>
</dbReference>
<proteinExistence type="inferred from homology"/>
<evidence type="ECO:0000313" key="8">
    <source>
        <dbReference type="Proteomes" id="UP001430755"/>
    </source>
</evidence>
<gene>
    <name evidence="7" type="ORF">LPT13_04420</name>
</gene>